<reference evidence="1" key="1">
    <citation type="submission" date="2009-08" db="EMBL/GenBank/DDBJ databases">
        <authorList>
            <person name="Weinstock G."/>
            <person name="Sodergren E."/>
            <person name="Clifton S."/>
            <person name="Fulton L."/>
            <person name="Fulton B."/>
            <person name="Courtney L."/>
            <person name="Fronick C."/>
            <person name="Harrison M."/>
            <person name="Strong C."/>
            <person name="Farmer C."/>
            <person name="Delahaunty K."/>
            <person name="Markovic C."/>
            <person name="Hall O."/>
            <person name="Minx P."/>
            <person name="Tomlinson C."/>
            <person name="Mitreva M."/>
            <person name="Nelson J."/>
            <person name="Hou S."/>
            <person name="Wollam A."/>
            <person name="Pepin K.H."/>
            <person name="Johnson M."/>
            <person name="Bhonagiri V."/>
            <person name="Nash W.E."/>
            <person name="Warren W."/>
            <person name="Chinwalla A."/>
            <person name="Mardis E.R."/>
            <person name="Wilson R.K."/>
        </authorList>
    </citation>
    <scope>NUCLEOTIDE SEQUENCE [LARGE SCALE GENOMIC DNA]</scope>
    <source>
        <strain evidence="1">A2-165</strain>
    </source>
</reference>
<dbReference type="AlphaFoldDB" id="C7H489"/>
<organism evidence="1 2">
    <name type="scientific">Faecalibacterium duncaniae (strain DSM 17677 / JCM 31915 / A2-165)</name>
    <name type="common">Faecalibacterium prausnitzii</name>
    <dbReference type="NCBI Taxonomy" id="411483"/>
    <lineage>
        <taxon>Bacteria</taxon>
        <taxon>Bacillati</taxon>
        <taxon>Bacillota</taxon>
        <taxon>Clostridia</taxon>
        <taxon>Eubacteriales</taxon>
        <taxon>Oscillospiraceae</taxon>
        <taxon>Faecalibacterium</taxon>
    </lineage>
</organism>
<evidence type="ECO:0000313" key="1">
    <source>
        <dbReference type="EMBL" id="EEU97421.1"/>
    </source>
</evidence>
<proteinExistence type="predicted"/>
<dbReference type="EMBL" id="ACOP02000022">
    <property type="protein sequence ID" value="EEU97421.1"/>
    <property type="molecule type" value="Genomic_DNA"/>
</dbReference>
<dbReference type="Proteomes" id="UP000004619">
    <property type="component" value="Unassembled WGS sequence"/>
</dbReference>
<protein>
    <submittedName>
        <fullName evidence="1">Uncharacterized protein</fullName>
    </submittedName>
</protein>
<keyword evidence="2" id="KW-1185">Reference proteome</keyword>
<evidence type="ECO:0000313" key="2">
    <source>
        <dbReference type="Proteomes" id="UP000004619"/>
    </source>
</evidence>
<name>C7H489_FAED2</name>
<sequence length="41" mass="4995">MPRILSLLYAVVYKEVKCFLPDFWPKTGHFYKFQRFLQGKV</sequence>
<dbReference type="PATRIC" id="fig|411483.3.peg.697"/>
<dbReference type="HOGENOM" id="CLU_3270321_0_0_9"/>
<accession>C7H489</accession>
<dbReference type="STRING" id="411483.FAEPRAA2165_01102"/>
<comment type="caution">
    <text evidence="1">The sequence shown here is derived from an EMBL/GenBank/DDBJ whole genome shotgun (WGS) entry which is preliminary data.</text>
</comment>
<gene>
    <name evidence="1" type="ORF">FAEPRAA2165_01102</name>
</gene>